<protein>
    <submittedName>
        <fullName evidence="1">Calretinin-like</fullName>
    </submittedName>
</protein>
<dbReference type="InterPro" id="IPR051001">
    <property type="entry name" value="Calbindin_Ca-bind"/>
</dbReference>
<comment type="caution">
    <text evidence="1">The sequence shown here is derived from an EMBL/GenBank/DDBJ whole genome shotgun (WGS) entry which is preliminary data.</text>
</comment>
<gene>
    <name evidence="1" type="ORF">PACLA_8A063387</name>
</gene>
<keyword evidence="2" id="KW-1185">Reference proteome</keyword>
<dbReference type="GO" id="GO:0051480">
    <property type="term" value="P:regulation of cytosolic calcium ion concentration"/>
    <property type="evidence" value="ECO:0007669"/>
    <property type="project" value="TreeGrafter"/>
</dbReference>
<dbReference type="PANTHER" id="PTHR19972">
    <property type="entry name" value="CALBINDIN"/>
    <property type="match status" value="1"/>
</dbReference>
<reference evidence="1" key="1">
    <citation type="submission" date="2020-04" db="EMBL/GenBank/DDBJ databases">
        <authorList>
            <person name="Alioto T."/>
            <person name="Alioto T."/>
            <person name="Gomez Garrido J."/>
        </authorList>
    </citation>
    <scope>NUCLEOTIDE SEQUENCE</scope>
    <source>
        <strain evidence="1">A484AB</strain>
    </source>
</reference>
<dbReference type="Proteomes" id="UP001152795">
    <property type="component" value="Unassembled WGS sequence"/>
</dbReference>
<dbReference type="PANTHER" id="PTHR19972:SF10">
    <property type="entry name" value="CALBINDIN-32"/>
    <property type="match status" value="1"/>
</dbReference>
<name>A0A7D9DV90_PARCT</name>
<dbReference type="AlphaFoldDB" id="A0A7D9DV90"/>
<dbReference type="InterPro" id="IPR011992">
    <property type="entry name" value="EF-hand-dom_pair"/>
</dbReference>
<dbReference type="GO" id="GO:0005634">
    <property type="term" value="C:nucleus"/>
    <property type="evidence" value="ECO:0007669"/>
    <property type="project" value="TreeGrafter"/>
</dbReference>
<organism evidence="1 2">
    <name type="scientific">Paramuricea clavata</name>
    <name type="common">Red gorgonian</name>
    <name type="synonym">Violescent sea-whip</name>
    <dbReference type="NCBI Taxonomy" id="317549"/>
    <lineage>
        <taxon>Eukaryota</taxon>
        <taxon>Metazoa</taxon>
        <taxon>Cnidaria</taxon>
        <taxon>Anthozoa</taxon>
        <taxon>Octocorallia</taxon>
        <taxon>Malacalcyonacea</taxon>
        <taxon>Plexauridae</taxon>
        <taxon>Paramuricea</taxon>
    </lineage>
</organism>
<dbReference type="Gene3D" id="1.10.238.10">
    <property type="entry name" value="EF-hand"/>
    <property type="match status" value="2"/>
</dbReference>
<evidence type="ECO:0000313" key="2">
    <source>
        <dbReference type="Proteomes" id="UP001152795"/>
    </source>
</evidence>
<dbReference type="InterPro" id="IPR002048">
    <property type="entry name" value="EF_hand_dom"/>
</dbReference>
<evidence type="ECO:0000313" key="1">
    <source>
        <dbReference type="EMBL" id="CAB3993570.1"/>
    </source>
</evidence>
<dbReference type="SMART" id="SM00054">
    <property type="entry name" value="EFh"/>
    <property type="match status" value="4"/>
</dbReference>
<dbReference type="PROSITE" id="PS50222">
    <property type="entry name" value="EF_HAND_2"/>
    <property type="match status" value="3"/>
</dbReference>
<dbReference type="OrthoDB" id="428774at2759"/>
<accession>A0A7D9DV90</accession>
<proteinExistence type="predicted"/>
<dbReference type="GO" id="GO:0005509">
    <property type="term" value="F:calcium ion binding"/>
    <property type="evidence" value="ECO:0007669"/>
    <property type="project" value="InterPro"/>
</dbReference>
<dbReference type="SUPFAM" id="SSF47473">
    <property type="entry name" value="EF-hand"/>
    <property type="match status" value="1"/>
</dbReference>
<sequence length="214" mass="24760">MSIVKQFKGNKILSSAEFVSLFKKYDKDGNGLIETSELDSFLSDLCEELGDENQLKCDIKELKSLVLSKYDVNADGKLSMEEMSKVLPTEKNFLMSFRKNVKLTSVEFMEIWFHYDLDKSGYLEGSEIEGFIYDFLKKAECDVSPTKIECYKDDILNTIDTDRDGKISLTELAELLPAGENFFKKYENKHRLDQGDFDEIFDHYDKVKMKNPLL</sequence>
<dbReference type="GO" id="GO:0045202">
    <property type="term" value="C:synapse"/>
    <property type="evidence" value="ECO:0007669"/>
    <property type="project" value="TreeGrafter"/>
</dbReference>
<dbReference type="InterPro" id="IPR018247">
    <property type="entry name" value="EF_Hand_1_Ca_BS"/>
</dbReference>
<dbReference type="GO" id="GO:0043005">
    <property type="term" value="C:neuron projection"/>
    <property type="evidence" value="ECO:0007669"/>
    <property type="project" value="TreeGrafter"/>
</dbReference>
<dbReference type="Pfam" id="PF13499">
    <property type="entry name" value="EF-hand_7"/>
    <property type="match status" value="2"/>
</dbReference>
<dbReference type="EMBL" id="CACRXK020002286">
    <property type="protein sequence ID" value="CAB3993570.1"/>
    <property type="molecule type" value="Genomic_DNA"/>
</dbReference>
<dbReference type="GO" id="GO:0005829">
    <property type="term" value="C:cytosol"/>
    <property type="evidence" value="ECO:0007669"/>
    <property type="project" value="TreeGrafter"/>
</dbReference>
<dbReference type="PROSITE" id="PS00018">
    <property type="entry name" value="EF_HAND_1"/>
    <property type="match status" value="4"/>
</dbReference>